<dbReference type="GeneID" id="54781292"/>
<comment type="caution">
    <text evidence="2">The sequence shown here is derived from an EMBL/GenBank/DDBJ whole genome shotgun (WGS) entry which is preliminary data.</text>
</comment>
<dbReference type="Proteomes" id="UP000449547">
    <property type="component" value="Unassembled WGS sequence"/>
</dbReference>
<accession>A0A642UVN8</accession>
<proteinExistence type="predicted"/>
<organism evidence="2 3">
    <name type="scientific">Diutina rugosa</name>
    <name type="common">Yeast</name>
    <name type="synonym">Candida rugosa</name>
    <dbReference type="NCBI Taxonomy" id="5481"/>
    <lineage>
        <taxon>Eukaryota</taxon>
        <taxon>Fungi</taxon>
        <taxon>Dikarya</taxon>
        <taxon>Ascomycota</taxon>
        <taxon>Saccharomycotina</taxon>
        <taxon>Pichiomycetes</taxon>
        <taxon>Debaryomycetaceae</taxon>
        <taxon>Diutina</taxon>
    </lineage>
</organism>
<dbReference type="RefSeq" id="XP_034012493.1">
    <property type="nucleotide sequence ID" value="XM_034155315.1"/>
</dbReference>
<protein>
    <submittedName>
        <fullName evidence="2">Uncharacterized protein</fullName>
    </submittedName>
</protein>
<feature type="transmembrane region" description="Helical" evidence="1">
    <location>
        <begin position="65"/>
        <end position="84"/>
    </location>
</feature>
<dbReference type="AlphaFoldDB" id="A0A642UVN8"/>
<feature type="transmembrane region" description="Helical" evidence="1">
    <location>
        <begin position="41"/>
        <end position="58"/>
    </location>
</feature>
<evidence type="ECO:0000313" key="3">
    <source>
        <dbReference type="Proteomes" id="UP000449547"/>
    </source>
</evidence>
<sequence>MPIVVETPPNPNLRQLNKLAHDPISFTSFTSSAKQGAAVSTGYWMVLQIWRLVTVYVVPKKWQVFWWSALGTAALVSAYVYIAFPLNADDDDTGLERRIFDKIYHDED</sequence>
<dbReference type="VEuPathDB" id="FungiDB:DIURU_002641"/>
<evidence type="ECO:0000313" key="2">
    <source>
        <dbReference type="EMBL" id="KAA8902745.1"/>
    </source>
</evidence>
<keyword evidence="3" id="KW-1185">Reference proteome</keyword>
<name>A0A642UVN8_DIURU</name>
<keyword evidence="1" id="KW-1133">Transmembrane helix</keyword>
<gene>
    <name evidence="2" type="ORF">DIURU_002641</name>
</gene>
<keyword evidence="1" id="KW-0472">Membrane</keyword>
<keyword evidence="1" id="KW-0812">Transmembrane</keyword>
<dbReference type="EMBL" id="SWFT01000082">
    <property type="protein sequence ID" value="KAA8902745.1"/>
    <property type="molecule type" value="Genomic_DNA"/>
</dbReference>
<reference evidence="2 3" key="1">
    <citation type="submission" date="2019-07" db="EMBL/GenBank/DDBJ databases">
        <title>Genome assembly of two rare yeast pathogens: Diutina rugosa and Trichomonascus ciferrii.</title>
        <authorList>
            <person name="Mixao V."/>
            <person name="Saus E."/>
            <person name="Hansen A."/>
            <person name="Lass-Flor C."/>
            <person name="Gabaldon T."/>
        </authorList>
    </citation>
    <scope>NUCLEOTIDE SEQUENCE [LARGE SCALE GENOMIC DNA]</scope>
    <source>
        <strain evidence="2 3">CBS 613</strain>
    </source>
</reference>
<evidence type="ECO:0000256" key="1">
    <source>
        <dbReference type="SAM" id="Phobius"/>
    </source>
</evidence>